<evidence type="ECO:0000256" key="11">
    <source>
        <dbReference type="SAM" id="Phobius"/>
    </source>
</evidence>
<feature type="compositionally biased region" description="Basic and acidic residues" evidence="10">
    <location>
        <begin position="57"/>
        <end position="85"/>
    </location>
</feature>
<comment type="similarity">
    <text evidence="2">Belongs to the ABC transporter superfamily. ABCB family. Multidrug resistance exporter (TC 3.A.1.201) subfamily.</text>
</comment>
<dbReference type="PROSITE" id="PS50893">
    <property type="entry name" value="ABC_TRANSPORTER_2"/>
    <property type="match status" value="1"/>
</dbReference>
<evidence type="ECO:0000256" key="5">
    <source>
        <dbReference type="ARBA" id="ARBA00022737"/>
    </source>
</evidence>
<feature type="region of interest" description="Disordered" evidence="10">
    <location>
        <begin position="57"/>
        <end position="102"/>
    </location>
</feature>
<evidence type="ECO:0000256" key="7">
    <source>
        <dbReference type="ARBA" id="ARBA00022840"/>
    </source>
</evidence>
<dbReference type="Gene3D" id="1.20.1560.10">
    <property type="entry name" value="ABC transporter type 1, transmembrane domain"/>
    <property type="match status" value="3"/>
</dbReference>
<dbReference type="GO" id="GO:0090374">
    <property type="term" value="P:oligopeptide export from mitochondrion"/>
    <property type="evidence" value="ECO:0007669"/>
    <property type="project" value="TreeGrafter"/>
</dbReference>
<feature type="region of interest" description="Disordered" evidence="10">
    <location>
        <begin position="1"/>
        <end position="40"/>
    </location>
</feature>
<dbReference type="InterPro" id="IPR039421">
    <property type="entry name" value="Type_1_exporter"/>
</dbReference>
<gene>
    <name evidence="14" type="ORF">CB5_LOCUS21255</name>
</gene>
<feature type="transmembrane region" description="Helical" evidence="11">
    <location>
        <begin position="166"/>
        <end position="186"/>
    </location>
</feature>
<evidence type="ECO:0000259" key="12">
    <source>
        <dbReference type="PROSITE" id="PS50893"/>
    </source>
</evidence>
<feature type="transmembrane region" description="Helical" evidence="11">
    <location>
        <begin position="710"/>
        <end position="731"/>
    </location>
</feature>
<evidence type="ECO:0000256" key="4">
    <source>
        <dbReference type="ARBA" id="ARBA00022692"/>
    </source>
</evidence>
<keyword evidence="9 11" id="KW-0472">Membrane</keyword>
<dbReference type="GO" id="GO:0015421">
    <property type="term" value="F:ABC-type oligopeptide transporter activity"/>
    <property type="evidence" value="ECO:0007669"/>
    <property type="project" value="TreeGrafter"/>
</dbReference>
<dbReference type="AlphaFoldDB" id="A0A6V7Q4D3"/>
<dbReference type="InterPro" id="IPR003439">
    <property type="entry name" value="ABC_transporter-like_ATP-bd"/>
</dbReference>
<dbReference type="CDD" id="cd18577">
    <property type="entry name" value="ABC_6TM_Pgp_ABCB1_D1_like"/>
    <property type="match status" value="1"/>
</dbReference>
<dbReference type="PANTHER" id="PTHR43394">
    <property type="entry name" value="ATP-DEPENDENT PERMEASE MDL1, MITOCHONDRIAL"/>
    <property type="match status" value="1"/>
</dbReference>
<keyword evidence="5" id="KW-0677">Repeat</keyword>
<feature type="transmembrane region" description="Helical" evidence="11">
    <location>
        <begin position="120"/>
        <end position="140"/>
    </location>
</feature>
<evidence type="ECO:0000256" key="2">
    <source>
        <dbReference type="ARBA" id="ARBA00007577"/>
    </source>
</evidence>
<dbReference type="PROSITE" id="PS50929">
    <property type="entry name" value="ABC_TM1F"/>
    <property type="match status" value="2"/>
</dbReference>
<dbReference type="SUPFAM" id="SSF52540">
    <property type="entry name" value="P-loop containing nucleoside triphosphate hydrolases"/>
    <property type="match status" value="2"/>
</dbReference>
<dbReference type="FunFam" id="3.40.50.300:FF:000967">
    <property type="entry name" value="ABC multidrug transporter mdr4"/>
    <property type="match status" value="1"/>
</dbReference>
<evidence type="ECO:0000259" key="13">
    <source>
        <dbReference type="PROSITE" id="PS50929"/>
    </source>
</evidence>
<reference evidence="14" key="1">
    <citation type="submission" date="2020-07" db="EMBL/GenBank/DDBJ databases">
        <authorList>
            <person name="Lin J."/>
        </authorList>
    </citation>
    <scope>NUCLEOTIDE SEQUENCE</scope>
</reference>
<evidence type="ECO:0000256" key="9">
    <source>
        <dbReference type="ARBA" id="ARBA00023136"/>
    </source>
</evidence>
<keyword evidence="3" id="KW-0813">Transport</keyword>
<keyword evidence="4 11" id="KW-0812">Transmembrane</keyword>
<name>A0A6V7Q4D3_ANACO</name>
<dbReference type="SUPFAM" id="SSF90123">
    <property type="entry name" value="ABC transporter transmembrane region"/>
    <property type="match status" value="2"/>
</dbReference>
<dbReference type="InterPro" id="IPR017871">
    <property type="entry name" value="ABC_transporter-like_CS"/>
</dbReference>
<keyword evidence="7" id="KW-0067">ATP-binding</keyword>
<dbReference type="Pfam" id="PF00664">
    <property type="entry name" value="ABC_membrane"/>
    <property type="match status" value="2"/>
</dbReference>
<evidence type="ECO:0000256" key="8">
    <source>
        <dbReference type="ARBA" id="ARBA00022989"/>
    </source>
</evidence>
<dbReference type="PROSITE" id="PS00211">
    <property type="entry name" value="ABC_TRANSPORTER_1"/>
    <property type="match status" value="1"/>
</dbReference>
<dbReference type="EMBL" id="LR862132">
    <property type="protein sequence ID" value="CAD1838044.1"/>
    <property type="molecule type" value="Genomic_DNA"/>
</dbReference>
<evidence type="ECO:0000256" key="3">
    <source>
        <dbReference type="ARBA" id="ARBA00022448"/>
    </source>
</evidence>
<dbReference type="InterPro" id="IPR003593">
    <property type="entry name" value="AAA+_ATPase"/>
</dbReference>
<evidence type="ECO:0000256" key="1">
    <source>
        <dbReference type="ARBA" id="ARBA00004141"/>
    </source>
</evidence>
<feature type="compositionally biased region" description="Acidic residues" evidence="10">
    <location>
        <begin position="86"/>
        <end position="101"/>
    </location>
</feature>
<evidence type="ECO:0000256" key="10">
    <source>
        <dbReference type="SAM" id="MobiDB-lite"/>
    </source>
</evidence>
<dbReference type="PANTHER" id="PTHR43394:SF11">
    <property type="entry name" value="ATP-BINDING CASSETTE TRANSPORTER"/>
    <property type="match status" value="1"/>
</dbReference>
<feature type="domain" description="ABC transmembrane type-1" evidence="13">
    <location>
        <begin position="712"/>
        <end position="873"/>
    </location>
</feature>
<dbReference type="InterPro" id="IPR036640">
    <property type="entry name" value="ABC1_TM_sf"/>
</dbReference>
<organism evidence="14">
    <name type="scientific">Ananas comosus var. bracteatus</name>
    <name type="common">red pineapple</name>
    <dbReference type="NCBI Taxonomy" id="296719"/>
    <lineage>
        <taxon>Eukaryota</taxon>
        <taxon>Viridiplantae</taxon>
        <taxon>Streptophyta</taxon>
        <taxon>Embryophyta</taxon>
        <taxon>Tracheophyta</taxon>
        <taxon>Spermatophyta</taxon>
        <taxon>Magnoliopsida</taxon>
        <taxon>Liliopsida</taxon>
        <taxon>Poales</taxon>
        <taxon>Bromeliaceae</taxon>
        <taxon>Bromelioideae</taxon>
        <taxon>Ananas</taxon>
    </lineage>
</organism>
<feature type="domain" description="ABC transporter" evidence="12">
    <location>
        <begin position="413"/>
        <end position="659"/>
    </location>
</feature>
<feature type="region of interest" description="Disordered" evidence="10">
    <location>
        <begin position="663"/>
        <end position="691"/>
    </location>
</feature>
<dbReference type="GO" id="GO:0005524">
    <property type="term" value="F:ATP binding"/>
    <property type="evidence" value="ECO:0007669"/>
    <property type="project" value="UniProtKB-KW"/>
</dbReference>
<dbReference type="SMART" id="SM00382">
    <property type="entry name" value="AAA"/>
    <property type="match status" value="1"/>
</dbReference>
<feature type="compositionally biased region" description="Basic and acidic residues" evidence="10">
    <location>
        <begin position="890"/>
        <end position="910"/>
    </location>
</feature>
<protein>
    <recommendedName>
        <fullName evidence="15">ABC transporter B family member 19</fullName>
    </recommendedName>
</protein>
<evidence type="ECO:0000256" key="6">
    <source>
        <dbReference type="ARBA" id="ARBA00022741"/>
    </source>
</evidence>
<comment type="subcellular location">
    <subcellularLocation>
        <location evidence="1">Membrane</location>
        <topology evidence="1">Multi-pass membrane protein</topology>
    </subcellularLocation>
</comment>
<dbReference type="InterPro" id="IPR027417">
    <property type="entry name" value="P-loop_NTPase"/>
</dbReference>
<keyword evidence="6" id="KW-0547">Nucleotide-binding</keyword>
<proteinExistence type="inferred from homology"/>
<dbReference type="GO" id="GO:0005743">
    <property type="term" value="C:mitochondrial inner membrane"/>
    <property type="evidence" value="ECO:0007669"/>
    <property type="project" value="TreeGrafter"/>
</dbReference>
<dbReference type="InterPro" id="IPR011527">
    <property type="entry name" value="ABC1_TM_dom"/>
</dbReference>
<evidence type="ECO:0000313" key="14">
    <source>
        <dbReference type="EMBL" id="CAD1838044.1"/>
    </source>
</evidence>
<feature type="domain" description="ABC transmembrane type-1" evidence="13">
    <location>
        <begin position="244"/>
        <end position="378"/>
    </location>
</feature>
<accession>A0A6V7Q4D3</accession>
<feature type="transmembrane region" description="Helical" evidence="11">
    <location>
        <begin position="751"/>
        <end position="769"/>
    </location>
</feature>
<keyword evidence="8 11" id="KW-1133">Transmembrane helix</keyword>
<dbReference type="Gene3D" id="3.40.50.300">
    <property type="entry name" value="P-loop containing nucleotide triphosphate hydrolases"/>
    <property type="match status" value="2"/>
</dbReference>
<feature type="compositionally biased region" description="Polar residues" evidence="10">
    <location>
        <begin position="31"/>
        <end position="40"/>
    </location>
</feature>
<evidence type="ECO:0008006" key="15">
    <source>
        <dbReference type="Google" id="ProtNLM"/>
    </source>
</evidence>
<dbReference type="Pfam" id="PF00005">
    <property type="entry name" value="ABC_tran"/>
    <property type="match status" value="2"/>
</dbReference>
<dbReference type="GO" id="GO:0016887">
    <property type="term" value="F:ATP hydrolysis activity"/>
    <property type="evidence" value="ECO:0007669"/>
    <property type="project" value="InterPro"/>
</dbReference>
<sequence length="1065" mass="115409">MSNFESSLTSKDDLSVVDYVAPPSSPRSSKHYNNNNNTSYDISFSHDYHTDNLYVTPRRENERGADSTHGSDLDDDHDGAYRSDDYDSADIDDDDEEDEESVTQPVGLFSLFKYSSSCDLALVFLGCVGAMINGGSLPWYSYLFGSFVDKIASESINDKTQMMKDVKMICLYMGVLAAIVVVGAYMGEHGRRDAWDIHRCRADPRGHGGEDGAFCSPYLHLRMWIRGGLHQGVEGGFGGLLRHPLMMFCGIAYKAVYVGLTAKEQASYLKAGNIAQQAMSSIRTVLSFVMEDDMARRYAEWLEQSAPIGVKIGFAKGAGIGVIYLVTYSQWALAFWYGSLLVAKGEISGGDAIACFFGVNVGGRGLALSLSYFAQFAQGTVAASRVFEIIDRVPEIDPYGLEGRTLSSVKGRLEFKAVNFAYPSRPRTQILRNLDLTIPPSKMVALVGVSGGGKSTIFALIERFYDPNQGDTYLIGCVDRIDQLGRPRFKVPKIKVVEGANWASGPGAHIVLNINTGECDDGQRGATRKEALAACVAANAHTFILGLPQGYDTQVGDRGAQLSGGQKQRIALARAIIRNPRILLLDEPTSALDPESESVVQQAIDRISATRTTVVIAHRLVTVRHADTIIVLDRGSVVESGHHHDLIKRAGLYANLVKLATENSDTGPHRQSPTHKAESEDEDDKRTEAAKPAEIQTSEIWKLQKPEVPILLIGFLLGVIAGAIFSIFPLLLGEALQIYFNNNRATMKRDVGYLALALVGLGLGCIVTMTGQQGFCGWAGTRLTVRVRNLLFQSILRQEPGWFDLEENSTGGLVSRLAADSAAFRSVLGDRYSVLLMGLGSAGVGLGTSFALDWRLTFVAVAVTPFTLGANYLNLLVNVGPGWTTARTHARAESPRGRVQHTDGRDALGPRPDRVVVRPGVIGSCAELREADADHGPRARAFPGGDVRRIHLGQLAGLAPDTSAAPSAIAGVLSIVKRRPSIEADREKGKTIRGGKLLDVELKRVTFAYPSRPNQTVLNEFSLRVKAGGTVAIVGGSGSGKSTVIWLVQRFYDPDLGRVMVGGWM</sequence>
<feature type="region of interest" description="Disordered" evidence="10">
    <location>
        <begin position="888"/>
        <end position="910"/>
    </location>
</feature>